<keyword evidence="3 4" id="KW-0472">Membrane</keyword>
<evidence type="ECO:0000256" key="3">
    <source>
        <dbReference type="ARBA" id="ARBA00023136"/>
    </source>
</evidence>
<dbReference type="SUPFAM" id="SSF56601">
    <property type="entry name" value="beta-lactamase/transpeptidase-like"/>
    <property type="match status" value="1"/>
</dbReference>
<dbReference type="SUPFAM" id="SSF54184">
    <property type="entry name" value="Penicillin-binding protein 2x (pbp-2x), c-terminal domain"/>
    <property type="match status" value="1"/>
</dbReference>
<dbReference type="InterPro" id="IPR005543">
    <property type="entry name" value="PASTA_dom"/>
</dbReference>
<keyword evidence="2" id="KW-0121">Carboxypeptidase</keyword>
<dbReference type="PROSITE" id="PS51178">
    <property type="entry name" value="PASTA"/>
    <property type="match status" value="1"/>
</dbReference>
<dbReference type="AlphaFoldDB" id="A0A443YX78"/>
<dbReference type="RefSeq" id="WP_113647099.1">
    <property type="nucleotide sequence ID" value="NZ_QMHN01000002.1"/>
</dbReference>
<dbReference type="InterPro" id="IPR005311">
    <property type="entry name" value="PBP_dimer"/>
</dbReference>
<evidence type="ECO:0000256" key="4">
    <source>
        <dbReference type="SAM" id="Phobius"/>
    </source>
</evidence>
<accession>A0A443YX78</accession>
<dbReference type="Proteomes" id="UP000284120">
    <property type="component" value="Unassembled WGS sequence"/>
</dbReference>
<dbReference type="Pfam" id="PF00905">
    <property type="entry name" value="Transpeptidase"/>
    <property type="match status" value="1"/>
</dbReference>
<feature type="domain" description="PASTA" evidence="5">
    <location>
        <begin position="643"/>
        <end position="701"/>
    </location>
</feature>
<dbReference type="GO" id="GO:0005886">
    <property type="term" value="C:plasma membrane"/>
    <property type="evidence" value="ECO:0007669"/>
    <property type="project" value="TreeGrafter"/>
</dbReference>
<protein>
    <submittedName>
        <fullName evidence="6">PASTA domain-containing protein</fullName>
    </submittedName>
</protein>
<dbReference type="EMBL" id="SAYW01000002">
    <property type="protein sequence ID" value="RWU08584.1"/>
    <property type="molecule type" value="Genomic_DNA"/>
</dbReference>
<reference evidence="6 7" key="1">
    <citation type="submission" date="2018-06" db="EMBL/GenBank/DDBJ databases">
        <title>Pedobacter endophyticus sp. nov., an endophytic bacterium isolated from a leaf of Triticum aestivum.</title>
        <authorList>
            <person name="Zhang L."/>
        </authorList>
    </citation>
    <scope>NUCLEOTIDE SEQUENCE [LARGE SCALE GENOMIC DNA]</scope>
    <source>
        <strain evidence="6 7">CM134L-2</strain>
    </source>
</reference>
<evidence type="ECO:0000313" key="6">
    <source>
        <dbReference type="EMBL" id="RWU08584.1"/>
    </source>
</evidence>
<dbReference type="Pfam" id="PF03717">
    <property type="entry name" value="PBP_dimer"/>
    <property type="match status" value="1"/>
</dbReference>
<dbReference type="Gene3D" id="3.40.710.10">
    <property type="entry name" value="DD-peptidase/beta-lactamase superfamily"/>
    <property type="match status" value="1"/>
</dbReference>
<evidence type="ECO:0000256" key="1">
    <source>
        <dbReference type="ARBA" id="ARBA00004370"/>
    </source>
</evidence>
<comment type="caution">
    <text evidence="6">The sequence shown here is derived from an EMBL/GenBank/DDBJ whole genome shotgun (WGS) entry which is preliminary data.</text>
</comment>
<dbReference type="GO" id="GO:0004180">
    <property type="term" value="F:carboxypeptidase activity"/>
    <property type="evidence" value="ECO:0007669"/>
    <property type="project" value="UniProtKB-KW"/>
</dbReference>
<evidence type="ECO:0000259" key="5">
    <source>
        <dbReference type="PROSITE" id="PS51178"/>
    </source>
</evidence>
<dbReference type="Gene3D" id="3.90.1310.10">
    <property type="entry name" value="Penicillin-binding protein 2a (Domain 2)"/>
    <property type="match status" value="1"/>
</dbReference>
<dbReference type="GO" id="GO:0071555">
    <property type="term" value="P:cell wall organization"/>
    <property type="evidence" value="ECO:0007669"/>
    <property type="project" value="TreeGrafter"/>
</dbReference>
<dbReference type="CDD" id="cd06575">
    <property type="entry name" value="PASTA_Pbp2x-like_2"/>
    <property type="match status" value="1"/>
</dbReference>
<keyword evidence="2" id="KW-0378">Hydrolase</keyword>
<feature type="transmembrane region" description="Helical" evidence="4">
    <location>
        <begin position="12"/>
        <end position="30"/>
    </location>
</feature>
<organism evidence="6 7">
    <name type="scientific">Pedobacter chitinilyticus</name>
    <dbReference type="NCBI Taxonomy" id="2233776"/>
    <lineage>
        <taxon>Bacteria</taxon>
        <taxon>Pseudomonadati</taxon>
        <taxon>Bacteroidota</taxon>
        <taxon>Sphingobacteriia</taxon>
        <taxon>Sphingobacteriales</taxon>
        <taxon>Sphingobacteriaceae</taxon>
        <taxon>Pedobacter</taxon>
    </lineage>
</organism>
<keyword evidence="7" id="KW-1185">Reference proteome</keyword>
<dbReference type="InterPro" id="IPR036138">
    <property type="entry name" value="PBP_dimer_sf"/>
</dbReference>
<gene>
    <name evidence="6" type="ORF">DPV69_09445</name>
</gene>
<dbReference type="SUPFAM" id="SSF56519">
    <property type="entry name" value="Penicillin binding protein dimerisation domain"/>
    <property type="match status" value="1"/>
</dbReference>
<comment type="subcellular location">
    <subcellularLocation>
        <location evidence="1">Membrane</location>
    </subcellularLocation>
</comment>
<name>A0A443YX78_9SPHI</name>
<sequence>MNIRANILMRVYLAFGLIVLFALAVFVRLIDVQFRQGHKWVAMADSLSTKEFDIEATRGNIYSVDGSLLATSVPEYELRMDMFAGGIQDDKIFNSKVDSLAMKLSAFFKDKSAKDYSRYLRKARQDSARYVLIKRKVSYQDLKVVRAFPLYNIGKHSGGLMAIQKNKRILPFKALAARTIGYKNENVKNGVGLEGAYGNYINGETGRRLMQRISGGVWIPVNSEAEVAPKDGADIISTIDINIQDLAQSALEKQLIKSQAHHGSVIVMEVETGEIRAVANFTKVEEGVYKEQFNYAIAGNQDPGSTFKLASYMALLEDKKVDTNTLIGTENYRLPGGHTIKDSHGSVGILTVKRAFEQSSNSAIAQLINNNYRDNPKQFTDHLYRWHLNELTGLQIPGEAKPVVKNPKTFKSWNKNMTLPQMAYGYEMQLTPLKMLTLYNAIANNGKMIAPIFVREIRRLGNPIEQFKAKVMNEKICSDETLSKLKAMLEGVVTNGSGKQIVYNPLYKIAGKTGTAQVADANLGYKAKRQYQASFVGYFPAEKPKYSMIVVINDPKGAYYGALVSGPVFREVADRIYASDVNMYNKVEEHLAGNTVAPEAKAGQSQATKKVYNAFGVKALYAAKSEYFNSVDTNNGVAYEENTPVKGVMPNVNGMGLKDAMFLLGNVGLKARVKGSGKVVSQSIQAGSRIGKGLMVEILLQ</sequence>
<dbReference type="GO" id="GO:0008658">
    <property type="term" value="F:penicillin binding"/>
    <property type="evidence" value="ECO:0007669"/>
    <property type="project" value="InterPro"/>
</dbReference>
<dbReference type="PANTHER" id="PTHR30627">
    <property type="entry name" value="PEPTIDOGLYCAN D,D-TRANSPEPTIDASE"/>
    <property type="match status" value="1"/>
</dbReference>
<dbReference type="InterPro" id="IPR050515">
    <property type="entry name" value="Beta-lactam/transpept"/>
</dbReference>
<evidence type="ECO:0000256" key="2">
    <source>
        <dbReference type="ARBA" id="ARBA00022645"/>
    </source>
</evidence>
<keyword evidence="4" id="KW-0812">Transmembrane</keyword>
<evidence type="ECO:0000313" key="7">
    <source>
        <dbReference type="Proteomes" id="UP000284120"/>
    </source>
</evidence>
<dbReference type="Gene3D" id="3.30.450.330">
    <property type="match status" value="1"/>
</dbReference>
<keyword evidence="2" id="KW-0645">Protease</keyword>
<dbReference type="InterPro" id="IPR012338">
    <property type="entry name" value="Beta-lactam/transpept-like"/>
</dbReference>
<dbReference type="PANTHER" id="PTHR30627:SF1">
    <property type="entry name" value="PEPTIDOGLYCAN D,D-TRANSPEPTIDASE FTSI"/>
    <property type="match status" value="1"/>
</dbReference>
<dbReference type="OrthoDB" id="9804124at2"/>
<dbReference type="InterPro" id="IPR001460">
    <property type="entry name" value="PCN-bd_Tpept"/>
</dbReference>
<dbReference type="Pfam" id="PF03793">
    <property type="entry name" value="PASTA"/>
    <property type="match status" value="1"/>
</dbReference>
<proteinExistence type="predicted"/>
<keyword evidence="4" id="KW-1133">Transmembrane helix</keyword>